<proteinExistence type="predicted"/>
<gene>
    <name evidence="3" type="ORF">CCAM_LOCUS16174</name>
</gene>
<sequence length="362" mass="42037">MKENAPFLNINNQQRSYPSIAHPEEGIGEGQKMVKLKTGDVEDLKELNVEEDSSKASFDFDEQPIESPEKDYGSDFDDDRYQTLNSFAAEIRNISRYAHIKDGREVYFINLEEDCRGKVLLCKDVLKKVGCCPCHFLWCSKIRPHMFYARLKKDEAAKLPNVKGVSKVIKARDHPRLASQLLWKGAYEWWKRTKRNPYARKSWTWAYFDWAFKKEYIPAHFREEKRAEFMELQQGSMTFTELREKFEHLAQFAPTLVSLPADRIEEFWKKLLPDVRPHVSILTITDFSEAYDLMVKVEIDVDKSQGKPECWRGWARQLTDVASGELCVISPKHVISPSCTEPPTNARESGETCKHELYVGPT</sequence>
<organism evidence="3 4">
    <name type="scientific">Cuscuta campestris</name>
    <dbReference type="NCBI Taxonomy" id="132261"/>
    <lineage>
        <taxon>Eukaryota</taxon>
        <taxon>Viridiplantae</taxon>
        <taxon>Streptophyta</taxon>
        <taxon>Embryophyta</taxon>
        <taxon>Tracheophyta</taxon>
        <taxon>Spermatophyta</taxon>
        <taxon>Magnoliopsida</taxon>
        <taxon>eudicotyledons</taxon>
        <taxon>Gunneridae</taxon>
        <taxon>Pentapetalae</taxon>
        <taxon>asterids</taxon>
        <taxon>lamiids</taxon>
        <taxon>Solanales</taxon>
        <taxon>Convolvulaceae</taxon>
        <taxon>Cuscuteae</taxon>
        <taxon>Cuscuta</taxon>
        <taxon>Cuscuta subgen. Grammica</taxon>
        <taxon>Cuscuta sect. Cleistogrammica</taxon>
    </lineage>
</organism>
<dbReference type="Proteomes" id="UP000595140">
    <property type="component" value="Unassembled WGS sequence"/>
</dbReference>
<keyword evidence="4" id="KW-1185">Reference proteome</keyword>
<dbReference type="AlphaFoldDB" id="A0A484LE65"/>
<evidence type="ECO:0000259" key="2">
    <source>
        <dbReference type="Pfam" id="PF03732"/>
    </source>
</evidence>
<protein>
    <recommendedName>
        <fullName evidence="2">Retrotransposon gag domain-containing protein</fullName>
    </recommendedName>
</protein>
<evidence type="ECO:0000256" key="1">
    <source>
        <dbReference type="SAM" id="MobiDB-lite"/>
    </source>
</evidence>
<dbReference type="InterPro" id="IPR005162">
    <property type="entry name" value="Retrotrans_gag_dom"/>
</dbReference>
<evidence type="ECO:0000313" key="4">
    <source>
        <dbReference type="Proteomes" id="UP000595140"/>
    </source>
</evidence>
<feature type="domain" description="Retrotransposon gag" evidence="2">
    <location>
        <begin position="185"/>
        <end position="267"/>
    </location>
</feature>
<reference evidence="3 4" key="1">
    <citation type="submission" date="2018-04" db="EMBL/GenBank/DDBJ databases">
        <authorList>
            <person name="Vogel A."/>
        </authorList>
    </citation>
    <scope>NUCLEOTIDE SEQUENCE [LARGE SCALE GENOMIC DNA]</scope>
</reference>
<dbReference type="OrthoDB" id="1434839at2759"/>
<dbReference type="EMBL" id="OOIL02001339">
    <property type="protein sequence ID" value="VFQ74398.1"/>
    <property type="molecule type" value="Genomic_DNA"/>
</dbReference>
<dbReference type="Pfam" id="PF03732">
    <property type="entry name" value="Retrotrans_gag"/>
    <property type="match status" value="1"/>
</dbReference>
<name>A0A484LE65_9ASTE</name>
<accession>A0A484LE65</accession>
<evidence type="ECO:0000313" key="3">
    <source>
        <dbReference type="EMBL" id="VFQ74398.1"/>
    </source>
</evidence>
<feature type="region of interest" description="Disordered" evidence="1">
    <location>
        <begin position="49"/>
        <end position="74"/>
    </location>
</feature>